<evidence type="ECO:0000256" key="1">
    <source>
        <dbReference type="SAM" id="MobiDB-lite"/>
    </source>
</evidence>
<dbReference type="EnsemblPlants" id="Zm00001eb333720_T001">
    <property type="protein sequence ID" value="Zm00001eb333720_P001"/>
    <property type="gene ID" value="Zm00001eb333720"/>
</dbReference>
<reference evidence="3" key="1">
    <citation type="journal article" date="2009" name="Science">
        <title>The B73 maize genome: complexity, diversity, and dynamics.</title>
        <authorList>
            <person name="Schnable P.S."/>
            <person name="Ware D."/>
            <person name="Fulton R.S."/>
            <person name="Stein J.C."/>
            <person name="Wei F."/>
            <person name="Pasternak S."/>
            <person name="Liang C."/>
            <person name="Zhang J."/>
            <person name="Fulton L."/>
            <person name="Graves T.A."/>
            <person name="Minx P."/>
            <person name="Reily A.D."/>
            <person name="Courtney L."/>
            <person name="Kruchowski S.S."/>
            <person name="Tomlinson C."/>
            <person name="Strong C."/>
            <person name="Delehaunty K."/>
            <person name="Fronick C."/>
            <person name="Courtney B."/>
            <person name="Rock S.M."/>
            <person name="Belter E."/>
            <person name="Du F."/>
            <person name="Kim K."/>
            <person name="Abbott R.M."/>
            <person name="Cotton M."/>
            <person name="Levy A."/>
            <person name="Marchetto P."/>
            <person name="Ochoa K."/>
            <person name="Jackson S.M."/>
            <person name="Gillam B."/>
            <person name="Chen W."/>
            <person name="Yan L."/>
            <person name="Higginbotham J."/>
            <person name="Cardenas M."/>
            <person name="Waligorski J."/>
            <person name="Applebaum E."/>
            <person name="Phelps L."/>
            <person name="Falcone J."/>
            <person name="Kanchi K."/>
            <person name="Thane T."/>
            <person name="Scimone A."/>
            <person name="Thane N."/>
            <person name="Henke J."/>
            <person name="Wang T."/>
            <person name="Ruppert J."/>
            <person name="Shah N."/>
            <person name="Rotter K."/>
            <person name="Hodges J."/>
            <person name="Ingenthron E."/>
            <person name="Cordes M."/>
            <person name="Kohlberg S."/>
            <person name="Sgro J."/>
            <person name="Delgado B."/>
            <person name="Mead K."/>
            <person name="Chinwalla A."/>
            <person name="Leonard S."/>
            <person name="Crouse K."/>
            <person name="Collura K."/>
            <person name="Kudrna D."/>
            <person name="Currie J."/>
            <person name="He R."/>
            <person name="Angelova A."/>
            <person name="Rajasekar S."/>
            <person name="Mueller T."/>
            <person name="Lomeli R."/>
            <person name="Scara G."/>
            <person name="Ko A."/>
            <person name="Delaney K."/>
            <person name="Wissotski M."/>
            <person name="Lopez G."/>
            <person name="Campos D."/>
            <person name="Braidotti M."/>
            <person name="Ashley E."/>
            <person name="Golser W."/>
            <person name="Kim H."/>
            <person name="Lee S."/>
            <person name="Lin J."/>
            <person name="Dujmic Z."/>
            <person name="Kim W."/>
            <person name="Talag J."/>
            <person name="Zuccolo A."/>
            <person name="Fan C."/>
            <person name="Sebastian A."/>
            <person name="Kramer M."/>
            <person name="Spiegel L."/>
            <person name="Nascimento L."/>
            <person name="Zutavern T."/>
            <person name="Miller B."/>
            <person name="Ambroise C."/>
            <person name="Muller S."/>
            <person name="Spooner W."/>
            <person name="Narechania A."/>
            <person name="Ren L."/>
            <person name="Wei S."/>
            <person name="Kumari S."/>
            <person name="Faga B."/>
            <person name="Levy M.J."/>
            <person name="McMahan L."/>
            <person name="Van Buren P."/>
            <person name="Vaughn M.W."/>
            <person name="Ying K."/>
            <person name="Yeh C.-T."/>
            <person name="Emrich S.J."/>
            <person name="Jia Y."/>
            <person name="Kalyanaraman A."/>
            <person name="Hsia A.-P."/>
            <person name="Barbazuk W.B."/>
            <person name="Baucom R.S."/>
            <person name="Brutnell T.P."/>
            <person name="Carpita N.C."/>
            <person name="Chaparro C."/>
            <person name="Chia J.-M."/>
            <person name="Deragon J.-M."/>
            <person name="Estill J.C."/>
            <person name="Fu Y."/>
            <person name="Jeddeloh J.A."/>
            <person name="Han Y."/>
            <person name="Lee H."/>
            <person name="Li P."/>
            <person name="Lisch D.R."/>
            <person name="Liu S."/>
            <person name="Liu Z."/>
            <person name="Nagel D.H."/>
            <person name="McCann M.C."/>
            <person name="SanMiguel P."/>
            <person name="Myers A.M."/>
            <person name="Nettleton D."/>
            <person name="Nguyen J."/>
            <person name="Penning B.W."/>
            <person name="Ponnala L."/>
            <person name="Schneider K.L."/>
            <person name="Schwartz D.C."/>
            <person name="Sharma A."/>
            <person name="Soderlund C."/>
            <person name="Springer N.M."/>
            <person name="Sun Q."/>
            <person name="Wang H."/>
            <person name="Waterman M."/>
            <person name="Westerman R."/>
            <person name="Wolfgruber T.K."/>
            <person name="Yang L."/>
            <person name="Yu Y."/>
            <person name="Zhang L."/>
            <person name="Zhou S."/>
            <person name="Zhu Q."/>
            <person name="Bennetzen J.L."/>
            <person name="Dawe R.K."/>
            <person name="Jiang J."/>
            <person name="Jiang N."/>
            <person name="Presting G.G."/>
            <person name="Wessler S.R."/>
            <person name="Aluru S."/>
            <person name="Martienssen R.A."/>
            <person name="Clifton S.W."/>
            <person name="McCombie W.R."/>
            <person name="Wing R.A."/>
            <person name="Wilson R.K."/>
        </authorList>
    </citation>
    <scope>NUCLEOTIDE SEQUENCE [LARGE SCALE GENOMIC DNA]</scope>
    <source>
        <strain evidence="3">cv. B73</strain>
    </source>
</reference>
<reference evidence="2" key="3">
    <citation type="submission" date="2021-05" db="UniProtKB">
        <authorList>
            <consortium name="EnsemblPlants"/>
        </authorList>
    </citation>
    <scope>IDENTIFICATION</scope>
    <source>
        <strain evidence="2">cv. B73</strain>
    </source>
</reference>
<evidence type="ECO:0000313" key="2">
    <source>
        <dbReference type="EnsemblPlants" id="Zm00001eb333720_P001"/>
    </source>
</evidence>
<dbReference type="InParanoid" id="A0A804QIQ4"/>
<proteinExistence type="predicted"/>
<name>A0A804QIQ4_MAIZE</name>
<accession>A0A804QIQ4</accession>
<feature type="region of interest" description="Disordered" evidence="1">
    <location>
        <begin position="268"/>
        <end position="319"/>
    </location>
</feature>
<evidence type="ECO:0000313" key="3">
    <source>
        <dbReference type="Proteomes" id="UP000007305"/>
    </source>
</evidence>
<reference evidence="2" key="2">
    <citation type="submission" date="2019-07" db="EMBL/GenBank/DDBJ databases">
        <authorList>
            <person name="Seetharam A."/>
            <person name="Woodhouse M."/>
            <person name="Cannon E."/>
        </authorList>
    </citation>
    <scope>NUCLEOTIDE SEQUENCE [LARGE SCALE GENOMIC DNA]</scope>
    <source>
        <strain evidence="2">cv. B73</strain>
    </source>
</reference>
<sequence>MLVPSPLSSRDVPTVLHPHPTQCRCPGRGVSFLPCPTRVNQQARSSSPSAYGGRPCSTLPQECDSPRRTALSRGPRLALPPAPRRRGGVLPRPHLPDDPAAVHAATNRDDTVCTAKVNLSDEIDLEDYVCRPGYFCPALAKAFSIHFHNTNALIHSYNSDIEMFTMNLLADTSPRPRADFLTPPSHKIPMWQWRPATGAQRHRAACEPMLICDDEASSTDFSTPHPPSTRLQYPFLHRRSSIQFIYDDKASSSNHALLQVVRCHAHVRSRERKRRKGCGDRGCKMADSPATTRKERARDLQKPSEPRRRRRRLGGSLRR</sequence>
<feature type="region of interest" description="Disordered" evidence="1">
    <location>
        <begin position="41"/>
        <end position="91"/>
    </location>
</feature>
<dbReference type="Proteomes" id="UP000007305">
    <property type="component" value="Chromosome 8"/>
</dbReference>
<protein>
    <submittedName>
        <fullName evidence="2">Uncharacterized protein</fullName>
    </submittedName>
</protein>
<feature type="compositionally biased region" description="Basic residues" evidence="1">
    <location>
        <begin position="307"/>
        <end position="319"/>
    </location>
</feature>
<feature type="compositionally biased region" description="Basic and acidic residues" evidence="1">
    <location>
        <begin position="292"/>
        <end position="306"/>
    </location>
</feature>
<dbReference type="AlphaFoldDB" id="A0A804QIQ4"/>
<dbReference type="Gramene" id="Zm00001eb333720_T001">
    <property type="protein sequence ID" value="Zm00001eb333720_P001"/>
    <property type="gene ID" value="Zm00001eb333720"/>
</dbReference>
<organism evidence="2 3">
    <name type="scientific">Zea mays</name>
    <name type="common">Maize</name>
    <dbReference type="NCBI Taxonomy" id="4577"/>
    <lineage>
        <taxon>Eukaryota</taxon>
        <taxon>Viridiplantae</taxon>
        <taxon>Streptophyta</taxon>
        <taxon>Embryophyta</taxon>
        <taxon>Tracheophyta</taxon>
        <taxon>Spermatophyta</taxon>
        <taxon>Magnoliopsida</taxon>
        <taxon>Liliopsida</taxon>
        <taxon>Poales</taxon>
        <taxon>Poaceae</taxon>
        <taxon>PACMAD clade</taxon>
        <taxon>Panicoideae</taxon>
        <taxon>Andropogonodae</taxon>
        <taxon>Andropogoneae</taxon>
        <taxon>Tripsacinae</taxon>
        <taxon>Zea</taxon>
    </lineage>
</organism>
<keyword evidence="3" id="KW-1185">Reference proteome</keyword>